<sequence>MGEELAPHLTHPPACPRHQLSCRWQRLRRTEVASSIPAARPRRERPSGEPPGRGLEQRRGPSLCGASRPASGTPVARPTAGRRAARGGGEQPAIREGGGGGEWVHPS</sequence>
<organism evidence="2 3">
    <name type="scientific">Triticum urartu</name>
    <name type="common">Red wild einkorn</name>
    <name type="synonym">Crithodium urartu</name>
    <dbReference type="NCBI Taxonomy" id="4572"/>
    <lineage>
        <taxon>Eukaryota</taxon>
        <taxon>Viridiplantae</taxon>
        <taxon>Streptophyta</taxon>
        <taxon>Embryophyta</taxon>
        <taxon>Tracheophyta</taxon>
        <taxon>Spermatophyta</taxon>
        <taxon>Magnoliopsida</taxon>
        <taxon>Liliopsida</taxon>
        <taxon>Poales</taxon>
        <taxon>Poaceae</taxon>
        <taxon>BOP clade</taxon>
        <taxon>Pooideae</taxon>
        <taxon>Triticodae</taxon>
        <taxon>Triticeae</taxon>
        <taxon>Triticinae</taxon>
        <taxon>Triticum</taxon>
    </lineage>
</organism>
<name>A0A8R7Q2N2_TRIUA</name>
<feature type="region of interest" description="Disordered" evidence="1">
    <location>
        <begin position="31"/>
        <end position="107"/>
    </location>
</feature>
<feature type="compositionally biased region" description="Gly residues" evidence="1">
    <location>
        <begin position="86"/>
        <end position="107"/>
    </location>
</feature>
<proteinExistence type="predicted"/>
<accession>A0A8R7Q2N2</accession>
<reference evidence="2" key="3">
    <citation type="submission" date="2022-06" db="UniProtKB">
        <authorList>
            <consortium name="EnsemblPlants"/>
        </authorList>
    </citation>
    <scope>IDENTIFICATION</scope>
</reference>
<evidence type="ECO:0000256" key="1">
    <source>
        <dbReference type="SAM" id="MobiDB-lite"/>
    </source>
</evidence>
<dbReference type="Proteomes" id="UP000015106">
    <property type="component" value="Chromosome 4"/>
</dbReference>
<dbReference type="EnsemblPlants" id="TuG1812G0400000806.01.T01">
    <property type="protein sequence ID" value="TuG1812G0400000806.01.T01.cds288794"/>
    <property type="gene ID" value="TuG1812G0400000806.01"/>
</dbReference>
<keyword evidence="3" id="KW-1185">Reference proteome</keyword>
<protein>
    <submittedName>
        <fullName evidence="2">Uncharacterized protein</fullName>
    </submittedName>
</protein>
<evidence type="ECO:0000313" key="3">
    <source>
        <dbReference type="Proteomes" id="UP000015106"/>
    </source>
</evidence>
<dbReference type="AlphaFoldDB" id="A0A8R7Q2N2"/>
<reference evidence="2" key="2">
    <citation type="submission" date="2018-03" db="EMBL/GenBank/DDBJ databases">
        <title>The Triticum urartu genome reveals the dynamic nature of wheat genome evolution.</title>
        <authorList>
            <person name="Ling H."/>
            <person name="Ma B."/>
            <person name="Shi X."/>
            <person name="Liu H."/>
            <person name="Dong L."/>
            <person name="Sun H."/>
            <person name="Cao Y."/>
            <person name="Gao Q."/>
            <person name="Zheng S."/>
            <person name="Li Y."/>
            <person name="Yu Y."/>
            <person name="Du H."/>
            <person name="Qi M."/>
            <person name="Li Y."/>
            <person name="Yu H."/>
            <person name="Cui Y."/>
            <person name="Wang N."/>
            <person name="Chen C."/>
            <person name="Wu H."/>
            <person name="Zhao Y."/>
            <person name="Zhang J."/>
            <person name="Li Y."/>
            <person name="Zhou W."/>
            <person name="Zhang B."/>
            <person name="Hu W."/>
            <person name="Eijk M."/>
            <person name="Tang J."/>
            <person name="Witsenboer H."/>
            <person name="Zhao S."/>
            <person name="Li Z."/>
            <person name="Zhang A."/>
            <person name="Wang D."/>
            <person name="Liang C."/>
        </authorList>
    </citation>
    <scope>NUCLEOTIDE SEQUENCE [LARGE SCALE GENOMIC DNA]</scope>
    <source>
        <strain evidence="2">cv. G1812</strain>
    </source>
</reference>
<reference evidence="3" key="1">
    <citation type="journal article" date="2013" name="Nature">
        <title>Draft genome of the wheat A-genome progenitor Triticum urartu.</title>
        <authorList>
            <person name="Ling H.Q."/>
            <person name="Zhao S."/>
            <person name="Liu D."/>
            <person name="Wang J."/>
            <person name="Sun H."/>
            <person name="Zhang C."/>
            <person name="Fan H."/>
            <person name="Li D."/>
            <person name="Dong L."/>
            <person name="Tao Y."/>
            <person name="Gao C."/>
            <person name="Wu H."/>
            <person name="Li Y."/>
            <person name="Cui Y."/>
            <person name="Guo X."/>
            <person name="Zheng S."/>
            <person name="Wang B."/>
            <person name="Yu K."/>
            <person name="Liang Q."/>
            <person name="Yang W."/>
            <person name="Lou X."/>
            <person name="Chen J."/>
            <person name="Feng M."/>
            <person name="Jian J."/>
            <person name="Zhang X."/>
            <person name="Luo G."/>
            <person name="Jiang Y."/>
            <person name="Liu J."/>
            <person name="Wang Z."/>
            <person name="Sha Y."/>
            <person name="Zhang B."/>
            <person name="Wu H."/>
            <person name="Tang D."/>
            <person name="Shen Q."/>
            <person name="Xue P."/>
            <person name="Zou S."/>
            <person name="Wang X."/>
            <person name="Liu X."/>
            <person name="Wang F."/>
            <person name="Yang Y."/>
            <person name="An X."/>
            <person name="Dong Z."/>
            <person name="Zhang K."/>
            <person name="Zhang X."/>
            <person name="Luo M.C."/>
            <person name="Dvorak J."/>
            <person name="Tong Y."/>
            <person name="Wang J."/>
            <person name="Yang H."/>
            <person name="Li Z."/>
            <person name="Wang D."/>
            <person name="Zhang A."/>
            <person name="Wang J."/>
        </authorList>
    </citation>
    <scope>NUCLEOTIDE SEQUENCE</scope>
    <source>
        <strain evidence="3">cv. G1812</strain>
    </source>
</reference>
<evidence type="ECO:0000313" key="2">
    <source>
        <dbReference type="EnsemblPlants" id="TuG1812G0400000806.01.T01.cds288794"/>
    </source>
</evidence>
<dbReference type="Gramene" id="TuG1812G0400000806.01.T01">
    <property type="protein sequence ID" value="TuG1812G0400000806.01.T01.cds288794"/>
    <property type="gene ID" value="TuG1812G0400000806.01"/>
</dbReference>